<evidence type="ECO:0000259" key="2">
    <source>
        <dbReference type="Pfam" id="PF16035"/>
    </source>
</evidence>
<dbReference type="Gene3D" id="3.50.70.10">
    <property type="match status" value="1"/>
</dbReference>
<accession>A0ABP0UVJ8</accession>
<dbReference type="Gene3D" id="1.10.890.20">
    <property type="match status" value="1"/>
</dbReference>
<dbReference type="EMBL" id="OZ019899">
    <property type="protein sequence ID" value="CAK9231342.1"/>
    <property type="molecule type" value="Genomic_DNA"/>
</dbReference>
<dbReference type="InterPro" id="IPR016089">
    <property type="entry name" value="Chalcone_isomerase_bundle_sf"/>
</dbReference>
<name>A0ABP0UVJ8_9BRYO</name>
<sequence>MSGIPTPSGLSGWGQFPAGSNNWTRVSQRWKAIVGVGTAAATVAGLTLCTPHLAAQRAALEQTISQTLMGGSELAFSWLKNSSSSSFAALSLNAGLGQVEEEVVEPKTGMTFPGVLNKCQLLTGTGLRTKSILGLKKITVYTFGVYADPESLRGKLSAQYGSMTSDELKKNPGFYKDVIEKDVGLTVRLVIVYGNLKIGSMRSAFEESVGGRIKKFSNGEDGDLLSRFTSAFKDDIKLPRGTSIDLTRLPGYVLQTKIDGKEVGNLQSALLCRSLFDLYIGDDPFDKHGKESIGLGLASLLGSN</sequence>
<dbReference type="InterPro" id="IPR016088">
    <property type="entry name" value="Chalcone_isomerase_3-sand"/>
</dbReference>
<reference evidence="3" key="1">
    <citation type="submission" date="2024-02" db="EMBL/GenBank/DDBJ databases">
        <authorList>
            <consortium name="ELIXIR-Norway"/>
            <consortium name="Elixir Norway"/>
        </authorList>
    </citation>
    <scope>NUCLEOTIDE SEQUENCE</scope>
</reference>
<comment type="similarity">
    <text evidence="1">Belongs to the chalcone isomerase family.</text>
</comment>
<dbReference type="PANTHER" id="PTHR47589:SF5">
    <property type="entry name" value="CHALCONE ISOMERASE DOMAIN-CONTAINING PROTEIN"/>
    <property type="match status" value="1"/>
</dbReference>
<organism evidence="3 4">
    <name type="scientific">Sphagnum troendelagicum</name>
    <dbReference type="NCBI Taxonomy" id="128251"/>
    <lineage>
        <taxon>Eukaryota</taxon>
        <taxon>Viridiplantae</taxon>
        <taxon>Streptophyta</taxon>
        <taxon>Embryophyta</taxon>
        <taxon>Bryophyta</taxon>
        <taxon>Sphagnophytina</taxon>
        <taxon>Sphagnopsida</taxon>
        <taxon>Sphagnales</taxon>
        <taxon>Sphagnaceae</taxon>
        <taxon>Sphagnum</taxon>
    </lineage>
</organism>
<proteinExistence type="inferred from homology"/>
<dbReference type="InterPro" id="IPR016087">
    <property type="entry name" value="Chalcone_isomerase"/>
</dbReference>
<dbReference type="SUPFAM" id="SSF54626">
    <property type="entry name" value="Chalcone isomerase"/>
    <property type="match status" value="1"/>
</dbReference>
<protein>
    <recommendedName>
        <fullName evidence="2">Chalcone isomerase domain-containing protein</fullName>
    </recommendedName>
</protein>
<gene>
    <name evidence="3" type="ORF">CSSPTR1EN2_LOCUS20521</name>
</gene>
<feature type="domain" description="Chalcone isomerase" evidence="2">
    <location>
        <begin position="122"/>
        <end position="293"/>
    </location>
</feature>
<evidence type="ECO:0000313" key="4">
    <source>
        <dbReference type="Proteomes" id="UP001497512"/>
    </source>
</evidence>
<dbReference type="InterPro" id="IPR044228">
    <property type="entry name" value="FAP1"/>
</dbReference>
<evidence type="ECO:0000256" key="1">
    <source>
        <dbReference type="ARBA" id="ARBA00007166"/>
    </source>
</evidence>
<keyword evidence="4" id="KW-1185">Reference proteome</keyword>
<dbReference type="InterPro" id="IPR036298">
    <property type="entry name" value="Chalcone_isomerase_sf"/>
</dbReference>
<dbReference type="PANTHER" id="PTHR47589">
    <property type="entry name" value="FATTY-ACID-BINDING PROTEIN 1"/>
    <property type="match status" value="1"/>
</dbReference>
<evidence type="ECO:0000313" key="3">
    <source>
        <dbReference type="EMBL" id="CAK9231342.1"/>
    </source>
</evidence>
<dbReference type="Pfam" id="PF16035">
    <property type="entry name" value="Chalcone_2"/>
    <property type="match status" value="1"/>
</dbReference>
<dbReference type="Proteomes" id="UP001497512">
    <property type="component" value="Chromosome 7"/>
</dbReference>